<organism evidence="2 3">
    <name type="scientific">Burkholderia aenigmatica</name>
    <dbReference type="NCBI Taxonomy" id="2015348"/>
    <lineage>
        <taxon>Bacteria</taxon>
        <taxon>Pseudomonadati</taxon>
        <taxon>Pseudomonadota</taxon>
        <taxon>Betaproteobacteria</taxon>
        <taxon>Burkholderiales</taxon>
        <taxon>Burkholderiaceae</taxon>
        <taxon>Burkholderia</taxon>
        <taxon>Burkholderia cepacia complex</taxon>
    </lineage>
</organism>
<dbReference type="Proteomes" id="UP000214600">
    <property type="component" value="Unassembled WGS sequence"/>
</dbReference>
<gene>
    <name evidence="2" type="ORF">CFB84_22475</name>
</gene>
<evidence type="ECO:0000313" key="3">
    <source>
        <dbReference type="Proteomes" id="UP000214600"/>
    </source>
</evidence>
<evidence type="ECO:0000259" key="1">
    <source>
        <dbReference type="Pfam" id="PF09346"/>
    </source>
</evidence>
<dbReference type="InterPro" id="IPR018958">
    <property type="entry name" value="Knr4/Smi1-like_dom"/>
</dbReference>
<dbReference type="RefSeq" id="WP_089452079.1">
    <property type="nucleotide sequence ID" value="NZ_NKFA01000008.1"/>
</dbReference>
<evidence type="ECO:0000313" key="2">
    <source>
        <dbReference type="EMBL" id="OXI42022.1"/>
    </source>
</evidence>
<dbReference type="EMBL" id="NKFA01000008">
    <property type="protein sequence ID" value="OXI42022.1"/>
    <property type="molecule type" value="Genomic_DNA"/>
</dbReference>
<dbReference type="Pfam" id="PF09346">
    <property type="entry name" value="SMI1_KNR4"/>
    <property type="match status" value="1"/>
</dbReference>
<proteinExistence type="predicted"/>
<reference evidence="2 3" key="2">
    <citation type="submission" date="2017-08" db="EMBL/GenBank/DDBJ databases">
        <title>WGS of novel Burkholderia cepaca complex species.</title>
        <authorList>
            <person name="Lipuma J."/>
            <person name="Spilker T."/>
        </authorList>
    </citation>
    <scope>NUCLEOTIDE SEQUENCE [LARGE SCALE GENOMIC DNA]</scope>
    <source>
        <strain evidence="2 3">AU17325</strain>
    </source>
</reference>
<sequence length="178" mass="20340">MLVENLFSGDGFDFCDQGPSVSAAIVREVLSGAHFNGVDDFVGFYIKNNGGYFNGGAYFYRNVFFDLAPGDFDSMEVEGFYYLGQRYFDENEVNLRSAEKVRGLRAKYSERRDSFCRTHFPFAGDAGDNDFWVDLETGEVKYVLWESDRDVDDVISIAPTFSDFVNNIVPRRRKVQLD</sequence>
<comment type="caution">
    <text evidence="2">The sequence shown here is derived from an EMBL/GenBank/DDBJ whole genome shotgun (WGS) entry which is preliminary data.</text>
</comment>
<reference evidence="3" key="1">
    <citation type="submission" date="2017-06" db="EMBL/GenBank/DDBJ databases">
        <authorList>
            <person name="LiPuma J."/>
            <person name="Spilker T."/>
        </authorList>
    </citation>
    <scope>NUCLEOTIDE SEQUENCE [LARGE SCALE GENOMIC DNA]</scope>
    <source>
        <strain evidence="3">AU17325</strain>
    </source>
</reference>
<accession>A0A228IIJ2</accession>
<feature type="domain" description="Knr4/Smi1-like" evidence="1">
    <location>
        <begin position="39"/>
        <end position="166"/>
    </location>
</feature>
<name>A0A228IIJ2_9BURK</name>
<dbReference type="Gene3D" id="3.40.1580.10">
    <property type="entry name" value="SMI1/KNR4-like"/>
    <property type="match status" value="1"/>
</dbReference>
<protein>
    <submittedName>
        <fullName evidence="2">SMI1/KNR4 family protein</fullName>
    </submittedName>
</protein>
<dbReference type="SUPFAM" id="SSF160631">
    <property type="entry name" value="SMI1/KNR4-like"/>
    <property type="match status" value="1"/>
</dbReference>
<dbReference type="AlphaFoldDB" id="A0A228IIJ2"/>
<dbReference type="OrthoDB" id="6637351at2"/>
<dbReference type="InterPro" id="IPR037883">
    <property type="entry name" value="Knr4/Smi1-like_sf"/>
</dbReference>